<keyword evidence="2" id="KW-1133">Transmembrane helix</keyword>
<feature type="transmembrane region" description="Helical" evidence="2">
    <location>
        <begin position="20"/>
        <end position="42"/>
    </location>
</feature>
<name>A0ABS3CR66_9ALTE</name>
<feature type="transmembrane region" description="Helical" evidence="2">
    <location>
        <begin position="54"/>
        <end position="76"/>
    </location>
</feature>
<evidence type="ECO:0000256" key="2">
    <source>
        <dbReference type="SAM" id="Phobius"/>
    </source>
</evidence>
<evidence type="ECO:0000313" key="3">
    <source>
        <dbReference type="EMBL" id="MBN7818656.1"/>
    </source>
</evidence>
<proteinExistence type="predicted"/>
<evidence type="ECO:0000256" key="1">
    <source>
        <dbReference type="SAM" id="Coils"/>
    </source>
</evidence>
<sequence>MSNSNDKDTSTQKWWRGGFLTLGNIRDVILVSLLVVITWKLVNSEIKISLESFSFTDLLSVLLAFFAIALSAAFFFKATETSNRFYDNSYKFTKEMSEILGRIESGFGEKLKHIDEGYTGLREKFDKMPFDVKQAKEEEKKEEKHIKEQEKERNQIILDLMEKAKVADGEKEALLKRLEKSSKELDKSKNELGRLQRNITRMEGNIDDVSEGFIRYLASRIEGIIPPKYLEAPTRVLNSSFKRMKSENLFDEHDLHYMEDHNLTNDGELTAKGARVFKRAIEKSI</sequence>
<protein>
    <submittedName>
        <fullName evidence="3">Uncharacterized protein</fullName>
    </submittedName>
</protein>
<keyword evidence="4" id="KW-1185">Reference proteome</keyword>
<gene>
    <name evidence="3" type="ORF">J0A65_02205</name>
</gene>
<keyword evidence="1" id="KW-0175">Coiled coil</keyword>
<accession>A0ABS3CR66</accession>
<feature type="coiled-coil region" evidence="1">
    <location>
        <begin position="132"/>
        <end position="205"/>
    </location>
</feature>
<organism evidence="3 4">
    <name type="scientific">Bowmanella yangjiangensis</name>
    <dbReference type="NCBI Taxonomy" id="2811230"/>
    <lineage>
        <taxon>Bacteria</taxon>
        <taxon>Pseudomonadati</taxon>
        <taxon>Pseudomonadota</taxon>
        <taxon>Gammaproteobacteria</taxon>
        <taxon>Alteromonadales</taxon>
        <taxon>Alteromonadaceae</taxon>
        <taxon>Bowmanella</taxon>
    </lineage>
</organism>
<evidence type="ECO:0000313" key="4">
    <source>
        <dbReference type="Proteomes" id="UP000663992"/>
    </source>
</evidence>
<reference evidence="3 4" key="1">
    <citation type="submission" date="2021-03" db="EMBL/GenBank/DDBJ databases">
        <title>novel species isolated from a fishpond in China.</title>
        <authorList>
            <person name="Lu H."/>
            <person name="Cai Z."/>
        </authorList>
    </citation>
    <scope>NUCLEOTIDE SEQUENCE [LARGE SCALE GENOMIC DNA]</scope>
    <source>
        <strain evidence="3 4">Y57</strain>
    </source>
</reference>
<dbReference type="EMBL" id="JAFKCS010000001">
    <property type="protein sequence ID" value="MBN7818656.1"/>
    <property type="molecule type" value="Genomic_DNA"/>
</dbReference>
<keyword evidence="2" id="KW-0472">Membrane</keyword>
<keyword evidence="2" id="KW-0812">Transmembrane</keyword>
<dbReference type="RefSeq" id="WP_206592470.1">
    <property type="nucleotide sequence ID" value="NZ_JAFKCS010000001.1"/>
</dbReference>
<comment type="caution">
    <text evidence="3">The sequence shown here is derived from an EMBL/GenBank/DDBJ whole genome shotgun (WGS) entry which is preliminary data.</text>
</comment>
<dbReference type="Proteomes" id="UP000663992">
    <property type="component" value="Unassembled WGS sequence"/>
</dbReference>